<reference evidence="8" key="2">
    <citation type="submission" date="2020-09" db="EMBL/GenBank/DDBJ databases">
        <authorList>
            <person name="Sun Q."/>
            <person name="Zhou Y."/>
        </authorList>
    </citation>
    <scope>NUCLEOTIDE SEQUENCE</scope>
    <source>
        <strain evidence="8">CGMCC 1.16067</strain>
    </source>
</reference>
<evidence type="ECO:0000256" key="5">
    <source>
        <dbReference type="PIRSR" id="PIRSR604254-1"/>
    </source>
</evidence>
<feature type="binding site" evidence="5">
    <location>
        <position position="231"/>
    </location>
    <ligand>
        <name>Zn(2+)</name>
        <dbReference type="ChEBI" id="CHEBI:29105"/>
    </ligand>
</feature>
<evidence type="ECO:0000256" key="2">
    <source>
        <dbReference type="ARBA" id="ARBA00022692"/>
    </source>
</evidence>
<feature type="transmembrane region" description="Helical" evidence="7">
    <location>
        <begin position="191"/>
        <end position="214"/>
    </location>
</feature>
<dbReference type="InterPro" id="IPR004254">
    <property type="entry name" value="AdipoR/HlyIII-related"/>
</dbReference>
<dbReference type="PANTHER" id="PTHR20855:SF3">
    <property type="entry name" value="LD03007P"/>
    <property type="match status" value="1"/>
</dbReference>
<sequence>MKTTQERGGRPDDQPVAHAPVSRPRGGDSGLERAAEAVRERVAEVKPHLRGWLHAATTPLALAAGIVLIVLSPTATTRVGSSLFAATALLLFAVSAIYHRGTWGPGSYAFLRRFDHANIFLLIAGSYTPFTLILLEGTDRVVMLSVVWAGALLGAFFQIAWPTAPRWLSTPIYIALGWAAIFYAPDFVSGGAAVTTLVVVGGGLYTLGGIVYGLKKPDPFPTWFGFHEVFHTLTIAAFVCHYVAASLATYSLR</sequence>
<keyword evidence="5" id="KW-0862">Zinc</keyword>
<feature type="transmembrane region" description="Helical" evidence="7">
    <location>
        <begin position="229"/>
        <end position="252"/>
    </location>
</feature>
<keyword evidence="5" id="KW-0479">Metal-binding</keyword>
<feature type="compositionally biased region" description="Basic and acidic residues" evidence="6">
    <location>
        <begin position="1"/>
        <end position="15"/>
    </location>
</feature>
<evidence type="ECO:0000313" key="8">
    <source>
        <dbReference type="EMBL" id="GGF54185.1"/>
    </source>
</evidence>
<evidence type="ECO:0000256" key="7">
    <source>
        <dbReference type="SAM" id="Phobius"/>
    </source>
</evidence>
<dbReference type="Proteomes" id="UP000649179">
    <property type="component" value="Unassembled WGS sequence"/>
</dbReference>
<proteinExistence type="predicted"/>
<accession>A0A917F8X1</accession>
<keyword evidence="8" id="KW-0238">DNA-binding</keyword>
<keyword evidence="9" id="KW-1185">Reference proteome</keyword>
<evidence type="ECO:0000256" key="6">
    <source>
        <dbReference type="SAM" id="MobiDB-lite"/>
    </source>
</evidence>
<feature type="region of interest" description="Disordered" evidence="6">
    <location>
        <begin position="1"/>
        <end position="30"/>
    </location>
</feature>
<dbReference type="RefSeq" id="WP_188780509.1">
    <property type="nucleotide sequence ID" value="NZ_BMKQ01000001.1"/>
</dbReference>
<feature type="transmembrane region" description="Helical" evidence="7">
    <location>
        <begin position="142"/>
        <end position="161"/>
    </location>
</feature>
<evidence type="ECO:0000256" key="1">
    <source>
        <dbReference type="ARBA" id="ARBA00004141"/>
    </source>
</evidence>
<dbReference type="GO" id="GO:0003677">
    <property type="term" value="F:DNA binding"/>
    <property type="evidence" value="ECO:0007669"/>
    <property type="project" value="UniProtKB-KW"/>
</dbReference>
<dbReference type="GO" id="GO:0016020">
    <property type="term" value="C:membrane"/>
    <property type="evidence" value="ECO:0007669"/>
    <property type="project" value="UniProtKB-SubCell"/>
</dbReference>
<comment type="caution">
    <text evidence="8">The sequence shown here is derived from an EMBL/GenBank/DDBJ whole genome shotgun (WGS) entry which is preliminary data.</text>
</comment>
<comment type="subcellular location">
    <subcellularLocation>
        <location evidence="1">Membrane</location>
        <topology evidence="1">Multi-pass membrane protein</topology>
    </subcellularLocation>
</comment>
<dbReference type="Pfam" id="PF03006">
    <property type="entry name" value="HlyIII"/>
    <property type="match status" value="1"/>
</dbReference>
<feature type="transmembrane region" description="Helical" evidence="7">
    <location>
        <begin position="119"/>
        <end position="135"/>
    </location>
</feature>
<dbReference type="PANTHER" id="PTHR20855">
    <property type="entry name" value="ADIPOR/PROGESTIN RECEPTOR-RELATED"/>
    <property type="match status" value="1"/>
</dbReference>
<feature type="transmembrane region" description="Helical" evidence="7">
    <location>
        <begin position="83"/>
        <end position="99"/>
    </location>
</feature>
<gene>
    <name evidence="8" type="ORF">GCM10011519_30110</name>
</gene>
<feature type="binding site" evidence="5">
    <location>
        <position position="227"/>
    </location>
    <ligand>
        <name>Zn(2+)</name>
        <dbReference type="ChEBI" id="CHEBI:29105"/>
    </ligand>
</feature>
<protein>
    <submittedName>
        <fullName evidence="8">DNA-binding protein</fullName>
    </submittedName>
</protein>
<reference evidence="8" key="1">
    <citation type="journal article" date="2014" name="Int. J. Syst. Evol. Microbiol.">
        <title>Complete genome sequence of Corynebacterium casei LMG S-19264T (=DSM 44701T), isolated from a smear-ripened cheese.</title>
        <authorList>
            <consortium name="US DOE Joint Genome Institute (JGI-PGF)"/>
            <person name="Walter F."/>
            <person name="Albersmeier A."/>
            <person name="Kalinowski J."/>
            <person name="Ruckert C."/>
        </authorList>
    </citation>
    <scope>NUCLEOTIDE SEQUENCE</scope>
    <source>
        <strain evidence="8">CGMCC 1.16067</strain>
    </source>
</reference>
<name>A0A917F8X1_9ACTN</name>
<keyword evidence="2 7" id="KW-0812">Transmembrane</keyword>
<organism evidence="8 9">
    <name type="scientific">Marmoricola endophyticus</name>
    <dbReference type="NCBI Taxonomy" id="2040280"/>
    <lineage>
        <taxon>Bacteria</taxon>
        <taxon>Bacillati</taxon>
        <taxon>Actinomycetota</taxon>
        <taxon>Actinomycetes</taxon>
        <taxon>Propionibacteriales</taxon>
        <taxon>Nocardioidaceae</taxon>
        <taxon>Marmoricola</taxon>
    </lineage>
</organism>
<dbReference type="AlphaFoldDB" id="A0A917F8X1"/>
<keyword evidence="3 7" id="KW-1133">Transmembrane helix</keyword>
<evidence type="ECO:0000256" key="3">
    <source>
        <dbReference type="ARBA" id="ARBA00022989"/>
    </source>
</evidence>
<dbReference type="GO" id="GO:0046872">
    <property type="term" value="F:metal ion binding"/>
    <property type="evidence" value="ECO:0007669"/>
    <property type="project" value="UniProtKB-KW"/>
</dbReference>
<feature type="transmembrane region" description="Helical" evidence="7">
    <location>
        <begin position="51"/>
        <end position="71"/>
    </location>
</feature>
<feature type="binding site" evidence="5">
    <location>
        <position position="99"/>
    </location>
    <ligand>
        <name>Zn(2+)</name>
        <dbReference type="ChEBI" id="CHEBI:29105"/>
    </ligand>
</feature>
<evidence type="ECO:0000256" key="4">
    <source>
        <dbReference type="ARBA" id="ARBA00023136"/>
    </source>
</evidence>
<keyword evidence="4 7" id="KW-0472">Membrane</keyword>
<evidence type="ECO:0000313" key="9">
    <source>
        <dbReference type="Proteomes" id="UP000649179"/>
    </source>
</evidence>
<dbReference type="EMBL" id="BMKQ01000001">
    <property type="protein sequence ID" value="GGF54185.1"/>
    <property type="molecule type" value="Genomic_DNA"/>
</dbReference>
<feature type="transmembrane region" description="Helical" evidence="7">
    <location>
        <begin position="167"/>
        <end position="184"/>
    </location>
</feature>